<organism evidence="3 4">
    <name type="scientific">Catharus ustulatus</name>
    <name type="common">Russet-backed thrush</name>
    <name type="synonym">Hylocichla ustulatus</name>
    <dbReference type="NCBI Taxonomy" id="91951"/>
    <lineage>
        <taxon>Eukaryota</taxon>
        <taxon>Metazoa</taxon>
        <taxon>Chordata</taxon>
        <taxon>Craniata</taxon>
        <taxon>Vertebrata</taxon>
        <taxon>Euteleostomi</taxon>
        <taxon>Archelosauria</taxon>
        <taxon>Archosauria</taxon>
        <taxon>Dinosauria</taxon>
        <taxon>Saurischia</taxon>
        <taxon>Theropoda</taxon>
        <taxon>Coelurosauria</taxon>
        <taxon>Aves</taxon>
        <taxon>Neognathae</taxon>
        <taxon>Neoaves</taxon>
        <taxon>Telluraves</taxon>
        <taxon>Australaves</taxon>
        <taxon>Passeriformes</taxon>
        <taxon>Turdidae</taxon>
        <taxon>Catharus</taxon>
    </lineage>
</organism>
<dbReference type="Ensembl" id="ENSCUST00005012196.1">
    <property type="protein sequence ID" value="ENSCUSP00005011714.1"/>
    <property type="gene ID" value="ENSCUSG00005007485.1"/>
</dbReference>
<dbReference type="InterPro" id="IPR054518">
    <property type="entry name" value="ABHD16_N"/>
</dbReference>
<reference evidence="3" key="2">
    <citation type="submission" date="2025-09" db="UniProtKB">
        <authorList>
            <consortium name="Ensembl"/>
        </authorList>
    </citation>
    <scope>IDENTIFICATION</scope>
</reference>
<evidence type="ECO:0000313" key="4">
    <source>
        <dbReference type="Proteomes" id="UP000694563"/>
    </source>
</evidence>
<keyword evidence="1" id="KW-0472">Membrane</keyword>
<dbReference type="GO" id="GO:0004620">
    <property type="term" value="F:phospholipase activity"/>
    <property type="evidence" value="ECO:0007669"/>
    <property type="project" value="TreeGrafter"/>
</dbReference>
<evidence type="ECO:0000256" key="1">
    <source>
        <dbReference type="SAM" id="Phobius"/>
    </source>
</evidence>
<feature type="transmembrane region" description="Helical" evidence="1">
    <location>
        <begin position="99"/>
        <end position="120"/>
    </location>
</feature>
<reference evidence="3" key="1">
    <citation type="submission" date="2025-08" db="UniProtKB">
        <authorList>
            <consortium name="Ensembl"/>
        </authorList>
    </citation>
    <scope>IDENTIFICATION</scope>
</reference>
<protein>
    <submittedName>
        <fullName evidence="3">Abhydrolase domain containing 16A, phospholipase</fullName>
    </submittedName>
</protein>
<dbReference type="GO" id="GO:0052651">
    <property type="term" value="P:monoacylglycerol catabolic process"/>
    <property type="evidence" value="ECO:0007669"/>
    <property type="project" value="TreeGrafter"/>
</dbReference>
<feature type="transmembrane region" description="Helical" evidence="1">
    <location>
        <begin position="64"/>
        <end position="87"/>
    </location>
</feature>
<sequence length="425" mass="44091">HGGAATSGAAVMAKLLSCVLGPRLYRVHRPRLGGAPSAPPLTPLCPPQDSYYQPRGLEKHTDSVLALASVLWSISYYASPLAVFYLYRKGLLTMSRVVPLSHCAATLGLLLAGVACLRGLGRWSNPQYLEFIAVLEESHRSGSPESKRKLGLYTFDFRSWPVDFRWDSAGPAWSEGGARAVPLLQSPPRPRGGSRGLLGALRKLPCALIRYVLAHTLGRRMLFPGSVRLLQRALLPALLQGQARLVEQFGGQRAKLVACDGNEIDAMVIDRRGRDPRGDTLVICCEGNAGFYEVGCLSTPLEAGYSVLGWNHPGFGGSTVSLGLWGGAGGVLGGPGGILGGFGGSWVGLGGIWEGPGWLWGGLGGPGGIWGGPGGSWAGLGGVLGGFRGIWGVLGGSGGDLGGSWEGIGGFWGGLGGSGGGLRGS</sequence>
<dbReference type="PANTHER" id="PTHR12277">
    <property type="entry name" value="ALPHA/BETA HYDROLASE DOMAIN-CONTAINING PROTEIN"/>
    <property type="match status" value="1"/>
</dbReference>
<feature type="domain" description="Phosphatidylserine Lipase ABHD16 N-terminal" evidence="2">
    <location>
        <begin position="14"/>
        <end position="156"/>
    </location>
</feature>
<dbReference type="PANTHER" id="PTHR12277:SF72">
    <property type="entry name" value="BAT5L PROTEIN"/>
    <property type="match status" value="1"/>
</dbReference>
<keyword evidence="4" id="KW-1185">Reference proteome</keyword>
<evidence type="ECO:0000259" key="2">
    <source>
        <dbReference type="Pfam" id="PF22990"/>
    </source>
</evidence>
<accession>A0A8C3UAJ8</accession>
<keyword evidence="1" id="KW-1133">Transmembrane helix</keyword>
<gene>
    <name evidence="3" type="primary">ABHD16A</name>
</gene>
<dbReference type="Proteomes" id="UP000694563">
    <property type="component" value="Unassembled WGS sequence"/>
</dbReference>
<dbReference type="Pfam" id="PF22990">
    <property type="entry name" value="ABHD16_N"/>
    <property type="match status" value="1"/>
</dbReference>
<keyword evidence="1" id="KW-0812">Transmembrane</keyword>
<dbReference type="GO" id="GO:0012505">
    <property type="term" value="C:endomembrane system"/>
    <property type="evidence" value="ECO:0007669"/>
    <property type="project" value="TreeGrafter"/>
</dbReference>
<evidence type="ECO:0000313" key="3">
    <source>
        <dbReference type="Ensembl" id="ENSCUSP00005011714.1"/>
    </source>
</evidence>
<dbReference type="GO" id="GO:0047372">
    <property type="term" value="F:monoacylglycerol lipase activity"/>
    <property type="evidence" value="ECO:0007669"/>
    <property type="project" value="TreeGrafter"/>
</dbReference>
<proteinExistence type="predicted"/>
<name>A0A8C3UAJ8_CATUS</name>
<dbReference type="AlphaFoldDB" id="A0A8C3UAJ8"/>
<dbReference type="GO" id="GO:0006660">
    <property type="term" value="P:phosphatidylserine catabolic process"/>
    <property type="evidence" value="ECO:0007669"/>
    <property type="project" value="TreeGrafter"/>
</dbReference>